<gene>
    <name evidence="1" type="ORF">OH76DRAFT_1410387</name>
</gene>
<sequence length="268" mass="28410">MTSYAIVGASRGIGLEYVRQLAGRPDSTVFAIVRNAAKATHLQAATKDLKNVHILEAEVTDYSSLEKAAKRLSDVTGGKLDCLIHNAARMEPVPVMKGFDDYPNMDELDADFIVSYKINALGVIHSISAFLPLLRAAPTKKIVVISTAGADPTFVRKAGIANMSAYGMTKAAALIATTKYAVKLQDEGFIVVSMSPGLVDTTGTIGEKGDPETRALVIGVSEDLKKRGLAMGAESPEESVSAQLKLIDGLKSPDNGLFLAHTGGEYRA</sequence>
<dbReference type="OrthoDB" id="9876299at2759"/>
<accession>A0A371CSA5</accession>
<dbReference type="Pfam" id="PF00106">
    <property type="entry name" value="adh_short"/>
    <property type="match status" value="1"/>
</dbReference>
<dbReference type="InterPro" id="IPR052184">
    <property type="entry name" value="SDR_enzymes"/>
</dbReference>
<protein>
    <submittedName>
        <fullName evidence="1">NAD-P-binding protein</fullName>
    </submittedName>
</protein>
<dbReference type="SUPFAM" id="SSF51735">
    <property type="entry name" value="NAD(P)-binding Rossmann-fold domains"/>
    <property type="match status" value="1"/>
</dbReference>
<dbReference type="Proteomes" id="UP000256964">
    <property type="component" value="Unassembled WGS sequence"/>
</dbReference>
<dbReference type="InterPro" id="IPR036291">
    <property type="entry name" value="NAD(P)-bd_dom_sf"/>
</dbReference>
<dbReference type="PRINTS" id="PR00081">
    <property type="entry name" value="GDHRDH"/>
</dbReference>
<dbReference type="Gene3D" id="3.40.50.720">
    <property type="entry name" value="NAD(P)-binding Rossmann-like Domain"/>
    <property type="match status" value="1"/>
</dbReference>
<evidence type="ECO:0000313" key="2">
    <source>
        <dbReference type="Proteomes" id="UP000256964"/>
    </source>
</evidence>
<evidence type="ECO:0000313" key="1">
    <source>
        <dbReference type="EMBL" id="RDX43170.1"/>
    </source>
</evidence>
<reference evidence="1 2" key="1">
    <citation type="journal article" date="2018" name="Biotechnol. Biofuels">
        <title>Integrative visual omics of the white-rot fungus Polyporus brumalis exposes the biotechnological potential of its oxidative enzymes for delignifying raw plant biomass.</title>
        <authorList>
            <person name="Miyauchi S."/>
            <person name="Rancon A."/>
            <person name="Drula E."/>
            <person name="Hage H."/>
            <person name="Chaduli D."/>
            <person name="Favel A."/>
            <person name="Grisel S."/>
            <person name="Henrissat B."/>
            <person name="Herpoel-Gimbert I."/>
            <person name="Ruiz-Duenas F.J."/>
            <person name="Chevret D."/>
            <person name="Hainaut M."/>
            <person name="Lin J."/>
            <person name="Wang M."/>
            <person name="Pangilinan J."/>
            <person name="Lipzen A."/>
            <person name="Lesage-Meessen L."/>
            <person name="Navarro D."/>
            <person name="Riley R."/>
            <person name="Grigoriev I.V."/>
            <person name="Zhou S."/>
            <person name="Raouche S."/>
            <person name="Rosso M.N."/>
        </authorList>
    </citation>
    <scope>NUCLEOTIDE SEQUENCE [LARGE SCALE GENOMIC DNA]</scope>
    <source>
        <strain evidence="1 2">BRFM 1820</strain>
    </source>
</reference>
<dbReference type="PANTHER" id="PTHR45458:SF3">
    <property type="entry name" value="CHAIN DEHYDROGENASE (ATSC), PUTATIVE-RELATED"/>
    <property type="match status" value="1"/>
</dbReference>
<dbReference type="PANTHER" id="PTHR45458">
    <property type="entry name" value="SHORT-CHAIN DEHYDROGENASE/REDUCTASE SDR"/>
    <property type="match status" value="1"/>
</dbReference>
<dbReference type="EMBL" id="KZ857469">
    <property type="protein sequence ID" value="RDX43170.1"/>
    <property type="molecule type" value="Genomic_DNA"/>
</dbReference>
<dbReference type="GO" id="GO:0016616">
    <property type="term" value="F:oxidoreductase activity, acting on the CH-OH group of donors, NAD or NADP as acceptor"/>
    <property type="evidence" value="ECO:0007669"/>
    <property type="project" value="TreeGrafter"/>
</dbReference>
<dbReference type="AlphaFoldDB" id="A0A371CSA5"/>
<proteinExistence type="predicted"/>
<name>A0A371CSA5_9APHY</name>
<keyword evidence="2" id="KW-1185">Reference proteome</keyword>
<dbReference type="InterPro" id="IPR002347">
    <property type="entry name" value="SDR_fam"/>
</dbReference>
<organism evidence="1 2">
    <name type="scientific">Lentinus brumalis</name>
    <dbReference type="NCBI Taxonomy" id="2498619"/>
    <lineage>
        <taxon>Eukaryota</taxon>
        <taxon>Fungi</taxon>
        <taxon>Dikarya</taxon>
        <taxon>Basidiomycota</taxon>
        <taxon>Agaricomycotina</taxon>
        <taxon>Agaricomycetes</taxon>
        <taxon>Polyporales</taxon>
        <taxon>Polyporaceae</taxon>
        <taxon>Lentinus</taxon>
    </lineage>
</organism>